<feature type="compositionally biased region" description="Basic and acidic residues" evidence="13">
    <location>
        <begin position="28"/>
        <end position="40"/>
    </location>
</feature>
<comment type="catalytic activity">
    <reaction evidence="10">
        <text>L-threonyl-[protein] + ATP = O-phospho-L-threonyl-[protein] + ADP + H(+)</text>
        <dbReference type="Rhea" id="RHEA:46608"/>
        <dbReference type="Rhea" id="RHEA-COMP:11060"/>
        <dbReference type="Rhea" id="RHEA-COMP:11605"/>
        <dbReference type="ChEBI" id="CHEBI:15378"/>
        <dbReference type="ChEBI" id="CHEBI:30013"/>
        <dbReference type="ChEBI" id="CHEBI:30616"/>
        <dbReference type="ChEBI" id="CHEBI:61977"/>
        <dbReference type="ChEBI" id="CHEBI:456216"/>
        <dbReference type="EC" id="2.7.11.1"/>
    </reaction>
</comment>
<feature type="compositionally biased region" description="Low complexity" evidence="13">
    <location>
        <begin position="690"/>
        <end position="704"/>
    </location>
</feature>
<feature type="binding site" evidence="12">
    <location>
        <position position="101"/>
    </location>
    <ligand>
        <name>ATP</name>
        <dbReference type="ChEBI" id="CHEBI:30616"/>
    </ligand>
</feature>
<keyword evidence="4" id="KW-0723">Serine/threonine-protein kinase</keyword>
<dbReference type="GO" id="GO:0005524">
    <property type="term" value="F:ATP binding"/>
    <property type="evidence" value="ECO:0007669"/>
    <property type="project" value="UniProtKB-UniRule"/>
</dbReference>
<dbReference type="FunFam" id="3.30.200.20:FF:000003">
    <property type="entry name" value="Non-specific serine/threonine protein kinase"/>
    <property type="match status" value="1"/>
</dbReference>
<dbReference type="PROSITE" id="PS50011">
    <property type="entry name" value="PROTEIN_KINASE_DOM"/>
    <property type="match status" value="1"/>
</dbReference>
<evidence type="ECO:0000256" key="12">
    <source>
        <dbReference type="PROSITE-ProRule" id="PRU10141"/>
    </source>
</evidence>
<dbReference type="PROSITE" id="PS00107">
    <property type="entry name" value="PROTEIN_KINASE_ATP"/>
    <property type="match status" value="1"/>
</dbReference>
<dbReference type="CDD" id="cd14081">
    <property type="entry name" value="STKc_BRSK1_2"/>
    <property type="match status" value="1"/>
</dbReference>
<keyword evidence="7 12" id="KW-0547">Nucleotide-binding</keyword>
<dbReference type="PANTHER" id="PTHR24346:SF110">
    <property type="entry name" value="NON-SPECIFIC SERINE_THREONINE PROTEIN KINASE"/>
    <property type="match status" value="1"/>
</dbReference>
<keyword evidence="9 12" id="KW-0067">ATP-binding</keyword>
<dbReference type="GO" id="GO:0035556">
    <property type="term" value="P:intracellular signal transduction"/>
    <property type="evidence" value="ECO:0007669"/>
    <property type="project" value="TreeGrafter"/>
</dbReference>
<dbReference type="VEuPathDB" id="FungiDB:VP01_537g2"/>
<comment type="caution">
    <text evidence="15">The sequence shown here is derived from an EMBL/GenBank/DDBJ whole genome shotgun (WGS) entry which is preliminary data.</text>
</comment>
<feature type="region of interest" description="Disordered" evidence="13">
    <location>
        <begin position="646"/>
        <end position="817"/>
    </location>
</feature>
<comment type="catalytic activity">
    <reaction evidence="11">
        <text>L-seryl-[protein] + ATP = O-phospho-L-seryl-[protein] + ADP + H(+)</text>
        <dbReference type="Rhea" id="RHEA:17989"/>
        <dbReference type="Rhea" id="RHEA-COMP:9863"/>
        <dbReference type="Rhea" id="RHEA-COMP:11604"/>
        <dbReference type="ChEBI" id="CHEBI:15378"/>
        <dbReference type="ChEBI" id="CHEBI:29999"/>
        <dbReference type="ChEBI" id="CHEBI:30616"/>
        <dbReference type="ChEBI" id="CHEBI:83421"/>
        <dbReference type="ChEBI" id="CHEBI:456216"/>
        <dbReference type="EC" id="2.7.11.1"/>
    </reaction>
</comment>
<evidence type="ECO:0000256" key="5">
    <source>
        <dbReference type="ARBA" id="ARBA00022553"/>
    </source>
</evidence>
<keyword evidence="6" id="KW-0808">Transferase</keyword>
<evidence type="ECO:0000256" key="13">
    <source>
        <dbReference type="SAM" id="MobiDB-lite"/>
    </source>
</evidence>
<dbReference type="FunFam" id="1.10.510.10:FF:000394">
    <property type="entry name" value="Serine/threonine-protein kinase HSL1"/>
    <property type="match status" value="1"/>
</dbReference>
<dbReference type="GO" id="GO:0005935">
    <property type="term" value="C:cellular bud neck"/>
    <property type="evidence" value="ECO:0007669"/>
    <property type="project" value="UniProtKB-SubCell"/>
</dbReference>
<dbReference type="Gene3D" id="1.10.510.10">
    <property type="entry name" value="Transferase(Phosphotransferase) domain 1"/>
    <property type="match status" value="1"/>
</dbReference>
<evidence type="ECO:0000256" key="7">
    <source>
        <dbReference type="ARBA" id="ARBA00022741"/>
    </source>
</evidence>
<keyword evidence="16" id="KW-1185">Reference proteome</keyword>
<feature type="compositionally biased region" description="Polar residues" evidence="13">
    <location>
        <begin position="460"/>
        <end position="470"/>
    </location>
</feature>
<dbReference type="EMBL" id="LAVV01010586">
    <property type="protein sequence ID" value="KNZ48839.1"/>
    <property type="molecule type" value="Genomic_DNA"/>
</dbReference>
<feature type="compositionally biased region" description="Basic and acidic residues" evidence="13">
    <location>
        <begin position="50"/>
        <end position="68"/>
    </location>
</feature>
<feature type="region of interest" description="Disordered" evidence="13">
    <location>
        <begin position="17"/>
        <end position="76"/>
    </location>
</feature>
<feature type="compositionally biased region" description="Polar residues" evidence="13">
    <location>
        <begin position="790"/>
        <end position="802"/>
    </location>
</feature>
<evidence type="ECO:0000256" key="11">
    <source>
        <dbReference type="ARBA" id="ARBA00048679"/>
    </source>
</evidence>
<evidence type="ECO:0000256" key="9">
    <source>
        <dbReference type="ARBA" id="ARBA00022840"/>
    </source>
</evidence>
<dbReference type="PANTHER" id="PTHR24346">
    <property type="entry name" value="MAP/MICROTUBULE AFFINITY-REGULATING KINASE"/>
    <property type="match status" value="1"/>
</dbReference>
<feature type="region of interest" description="Disordered" evidence="13">
    <location>
        <begin position="832"/>
        <end position="851"/>
    </location>
</feature>
<feature type="domain" description="Protein kinase" evidence="14">
    <location>
        <begin position="72"/>
        <end position="327"/>
    </location>
</feature>
<dbReference type="InterPro" id="IPR017441">
    <property type="entry name" value="Protein_kinase_ATP_BS"/>
</dbReference>
<dbReference type="Proteomes" id="UP000037035">
    <property type="component" value="Unassembled WGS sequence"/>
</dbReference>
<feature type="compositionally biased region" description="Polar residues" evidence="13">
    <location>
        <begin position="725"/>
        <end position="737"/>
    </location>
</feature>
<evidence type="ECO:0000313" key="16">
    <source>
        <dbReference type="Proteomes" id="UP000037035"/>
    </source>
</evidence>
<reference evidence="15 16" key="1">
    <citation type="submission" date="2015-08" db="EMBL/GenBank/DDBJ databases">
        <title>Next Generation Sequencing and Analysis of the Genome of Puccinia sorghi L Schw, the Causal Agent of Maize Common Rust.</title>
        <authorList>
            <person name="Rochi L."/>
            <person name="Burguener G."/>
            <person name="Darino M."/>
            <person name="Turjanski A."/>
            <person name="Kreff E."/>
            <person name="Dieguez M.J."/>
            <person name="Sacco F."/>
        </authorList>
    </citation>
    <scope>NUCLEOTIDE SEQUENCE [LARGE SCALE GENOMIC DNA]</scope>
    <source>
        <strain evidence="15 16">RO10H11247</strain>
    </source>
</reference>
<evidence type="ECO:0000256" key="4">
    <source>
        <dbReference type="ARBA" id="ARBA00022527"/>
    </source>
</evidence>
<comment type="similarity">
    <text evidence="2">Belongs to the protein kinase superfamily. CAMK Ser/Thr protein kinase family. NIM1 subfamily.</text>
</comment>
<evidence type="ECO:0000256" key="1">
    <source>
        <dbReference type="ARBA" id="ARBA00004266"/>
    </source>
</evidence>
<proteinExistence type="inferred from homology"/>
<dbReference type="Pfam" id="PF00069">
    <property type="entry name" value="Pkinase"/>
    <property type="match status" value="1"/>
</dbReference>
<evidence type="ECO:0000256" key="6">
    <source>
        <dbReference type="ARBA" id="ARBA00022679"/>
    </source>
</evidence>
<comment type="subcellular location">
    <subcellularLocation>
        <location evidence="1">Bud neck</location>
    </subcellularLocation>
</comment>
<sequence length="1052" mass="116301">MASTGVLCEEFPHILGWTNQGVQRHGHERPSPPRQRKSEPSRPSPGQGLRDPKGQEKRSRAPKEDPRRVGPWKLGKTIGRGFSGRVKIAKHTITGHPAAVKILPRHLVPNSRMSINQAEIVIMKLIDHPNVMKLYDVYDNLHEIFLVMEYVEGGELFEFLVSRGRLSEDEALNYFQQIIRGVDYCHRFNICHRDLKPENLVRVLLLDKANNIKIADFGMAVWEASGKLLETSCGSPHYASPEIVAGINYHGSSSDIWSCGVILFALLTGRLPFDDENLSDLLTKVRIGVFQMPPDISGPVQDLIRGMLTVDPTKRLTMDEIQSHPWFTRVPPKPLPSHIIAPTREQMSKSFGRPEELDPDIVFNLQTLWGGAEKDLIVDALVTNALTRPLCGNFTRQSWEKVFYFLLARYKQHHLDNFADDAVEFSTPAAAARTTKSKSKKPPREHIVRTGAGAVRSRSRQSIASLNRRSTAAPRAGANGTSHLVATRPAPSTPGTVLETASKATGFLEGSRRAVSPSPDGKTPTTPRNLKPRAEVPMSHGTYSAIKSRQTSAATPKRGADQVVASAVPRILLQEATPSPAQRRQRDSVDVRTGSFISKPDITPSPSPKPVTSPTASIRIPQTEDPAMRRFFHDIVDQLQTMSNRSPNLHEGALGGSAPTSPFLDSDGFDSCSGVNQFEDAEENDSGGFESYEQENSSSRSLSHSQRRPDGKRTSGFVLVDDSSRIPSAVNQNSRIQKLSMLRPHRTQPRAKQPSLSGWNTEQESEQYPDLYDKTSTRGQSSSQRSKKSINLTANKENSHFSTYRPVTREPKVNKGKGKAVMGLTIEAARHYSPGFDPSSEGSRKSSRSSRRSKGQFSILLILYDLLTDRFKMDIFPGIAGSPSPLSPASSAFTDDAGLMSPKISWFTNLFSWKQPSYRLMSLESCEESRVEAKGLLEDLGCLVLVERYDAGEVLKCQFEDHSGGSLRPVKFKVEFIGQQSGSTHEIQTIGGTTQFAPKNPLTYQTCMSLTMEKGSAPSFKSICNALRKLWDLDLPNHPPVGLGSTTRKPPH</sequence>
<organism evidence="15 16">
    <name type="scientific">Puccinia sorghi</name>
    <dbReference type="NCBI Taxonomy" id="27349"/>
    <lineage>
        <taxon>Eukaryota</taxon>
        <taxon>Fungi</taxon>
        <taxon>Dikarya</taxon>
        <taxon>Basidiomycota</taxon>
        <taxon>Pucciniomycotina</taxon>
        <taxon>Pucciniomycetes</taxon>
        <taxon>Pucciniales</taxon>
        <taxon>Pucciniaceae</taxon>
        <taxon>Puccinia</taxon>
    </lineage>
</organism>
<dbReference type="SUPFAM" id="SSF56112">
    <property type="entry name" value="Protein kinase-like (PK-like)"/>
    <property type="match status" value="1"/>
</dbReference>
<evidence type="ECO:0000256" key="3">
    <source>
        <dbReference type="ARBA" id="ARBA00012513"/>
    </source>
</evidence>
<feature type="region of interest" description="Disordered" evidence="13">
    <location>
        <begin position="430"/>
        <end position="541"/>
    </location>
</feature>
<dbReference type="STRING" id="27349.A0A0L6UJZ2"/>
<keyword evidence="8 15" id="KW-0418">Kinase</keyword>
<gene>
    <name evidence="15" type="ORF">VP01_537g2</name>
</gene>
<dbReference type="SMART" id="SM00220">
    <property type="entry name" value="S_TKc"/>
    <property type="match status" value="1"/>
</dbReference>
<keyword evidence="5" id="KW-0597">Phosphoprotein</keyword>
<dbReference type="EC" id="2.7.11.1" evidence="3"/>
<protein>
    <recommendedName>
        <fullName evidence="3">non-specific serine/threonine protein kinase</fullName>
        <ecNumber evidence="3">2.7.11.1</ecNumber>
    </recommendedName>
</protein>
<dbReference type="GO" id="GO:0005940">
    <property type="term" value="C:septin ring"/>
    <property type="evidence" value="ECO:0007669"/>
    <property type="project" value="UniProtKB-ARBA"/>
</dbReference>
<evidence type="ECO:0000256" key="2">
    <source>
        <dbReference type="ARBA" id="ARBA00010791"/>
    </source>
</evidence>
<dbReference type="GO" id="GO:0004674">
    <property type="term" value="F:protein serine/threonine kinase activity"/>
    <property type="evidence" value="ECO:0007669"/>
    <property type="project" value="UniProtKB-KW"/>
</dbReference>
<evidence type="ECO:0000313" key="15">
    <source>
        <dbReference type="EMBL" id="KNZ48839.1"/>
    </source>
</evidence>
<evidence type="ECO:0000259" key="14">
    <source>
        <dbReference type="PROSITE" id="PS50011"/>
    </source>
</evidence>
<dbReference type="AlphaFoldDB" id="A0A0L6UJZ2"/>
<name>A0A0L6UJZ2_9BASI</name>
<dbReference type="OrthoDB" id="193931at2759"/>
<evidence type="ECO:0000256" key="10">
    <source>
        <dbReference type="ARBA" id="ARBA00047899"/>
    </source>
</evidence>
<evidence type="ECO:0000256" key="8">
    <source>
        <dbReference type="ARBA" id="ARBA00022777"/>
    </source>
</evidence>
<accession>A0A0L6UJZ2</accession>
<dbReference type="InterPro" id="IPR011009">
    <property type="entry name" value="Kinase-like_dom_sf"/>
</dbReference>
<feature type="region of interest" description="Disordered" evidence="13">
    <location>
        <begin position="574"/>
        <end position="626"/>
    </location>
</feature>
<dbReference type="InterPro" id="IPR000719">
    <property type="entry name" value="Prot_kinase_dom"/>
</dbReference>